<dbReference type="SUPFAM" id="SSF53474">
    <property type="entry name" value="alpha/beta-Hydrolases"/>
    <property type="match status" value="1"/>
</dbReference>
<protein>
    <submittedName>
        <fullName evidence="2">Secretory lipase</fullName>
    </submittedName>
</protein>
<dbReference type="GO" id="GO:0016042">
    <property type="term" value="P:lipid catabolic process"/>
    <property type="evidence" value="ECO:0007669"/>
    <property type="project" value="InterPro"/>
</dbReference>
<dbReference type="eggNOG" id="COG1506">
    <property type="taxonomic scope" value="Bacteria"/>
</dbReference>
<dbReference type="InterPro" id="IPR005152">
    <property type="entry name" value="Lipase_secreted"/>
</dbReference>
<feature type="transmembrane region" description="Helical" evidence="1">
    <location>
        <begin position="94"/>
        <end position="113"/>
    </location>
</feature>
<gene>
    <name evidence="2" type="ordered locus">Kfla_1108</name>
</gene>
<dbReference type="Gene3D" id="3.40.50.1820">
    <property type="entry name" value="alpha/beta hydrolase"/>
    <property type="match status" value="2"/>
</dbReference>
<proteinExistence type="predicted"/>
<dbReference type="PANTHER" id="PTHR34853">
    <property type="match status" value="1"/>
</dbReference>
<dbReference type="Pfam" id="PF03729">
    <property type="entry name" value="DUF308"/>
    <property type="match status" value="2"/>
</dbReference>
<sequence>MTGSNDRGSPTVGVMSARTPYRRLNRRVRALPGLLSRAPWWVLVIVGTATTALGLLLAVRPLSSLTVLGIYTGISCVVSGLGELVARRERGARLPLVTGIGWVLAGLALLVWLGRSLELLGPFLAFLLIVSGAVRLLDVRRGPAADRVLAAVFGLSEIAFGLVARVWPDATLLVVALLFGVRTACFGLSLLGRGIGRRLRPAGTRRTTGPRWQHGLRWVAAVVALFTATTTLVVSEQFRQGIPVVDNFYDAPDVVPTEPGRLLRAEPYDGDLPQGLTAQRILYTTTADDGVPGLASAVVAVPAEPTGRPTPLIAWAHGTVGVARACAPSLGRNAISTEGMPSMDALARNGWGMVATDYIGQGTEGAFPYLVGQGEGRSVLDAVRAAHQLDGLDLAPETVIWGHSQGGHAALWAGQLAPTYAPDVKVVGTAALSAASDPLALAQLVTAHPGALGASLGISFVVAAYSRSYPDISLDVVTPAARTLVKEAAARCTSEPGTLLTVLTGVAVSRDTPILAEDPATGAVGRRLRQNVALGPWSAPLFIAQGTADEVIISRLQDDYVARLCAAGRPLRYTRYPGRTHMGVLEPGSPLNTDLERWTADRLAGRDQQNTCS</sequence>
<evidence type="ECO:0000313" key="3">
    <source>
        <dbReference type="Proteomes" id="UP000007967"/>
    </source>
</evidence>
<feature type="transmembrane region" description="Helical" evidence="1">
    <location>
        <begin position="149"/>
        <end position="167"/>
    </location>
</feature>
<dbReference type="Pfam" id="PF03583">
    <property type="entry name" value="LIP"/>
    <property type="match status" value="1"/>
</dbReference>
<organism evidence="2 3">
    <name type="scientific">Kribbella flavida (strain DSM 17836 / JCM 10339 / NBRC 14399)</name>
    <dbReference type="NCBI Taxonomy" id="479435"/>
    <lineage>
        <taxon>Bacteria</taxon>
        <taxon>Bacillati</taxon>
        <taxon>Actinomycetota</taxon>
        <taxon>Actinomycetes</taxon>
        <taxon>Propionibacteriales</taxon>
        <taxon>Kribbellaceae</taxon>
        <taxon>Kribbella</taxon>
    </lineage>
</organism>
<evidence type="ECO:0000256" key="1">
    <source>
        <dbReference type="SAM" id="Phobius"/>
    </source>
</evidence>
<reference evidence="3" key="1">
    <citation type="submission" date="2009-09" db="EMBL/GenBank/DDBJ databases">
        <title>The complete genome of Kribbella flavida DSM 17836.</title>
        <authorList>
            <consortium name="US DOE Joint Genome Institute (JGI-PGF)"/>
            <person name="Lucas S."/>
            <person name="Copeland A."/>
            <person name="Lapidus A."/>
            <person name="Glavina del Rio T."/>
            <person name="Dalin E."/>
            <person name="Tice H."/>
            <person name="Bruce D."/>
            <person name="Goodwin L."/>
            <person name="Pitluck S."/>
            <person name="Kyrpides N."/>
            <person name="Mavromatis K."/>
            <person name="Ivanova N."/>
            <person name="Saunders E."/>
            <person name="Brettin T."/>
            <person name="Detter J.C."/>
            <person name="Han C."/>
            <person name="Larimer F."/>
            <person name="Land M."/>
            <person name="Hauser L."/>
            <person name="Markowitz V."/>
            <person name="Cheng J.-F."/>
            <person name="Hugenholtz P."/>
            <person name="Woyke T."/>
            <person name="Wu D."/>
            <person name="Pukall R."/>
            <person name="Klenk H.-P."/>
            <person name="Eisen J.A."/>
        </authorList>
    </citation>
    <scope>NUCLEOTIDE SEQUENCE [LARGE SCALE GENOMIC DNA]</scope>
    <source>
        <strain evidence="3">DSM 17836 / JCM 10339 / NBRC 14399</strain>
    </source>
</reference>
<dbReference type="eggNOG" id="COG3247">
    <property type="taxonomic scope" value="Bacteria"/>
</dbReference>
<reference evidence="2 3" key="2">
    <citation type="journal article" date="2010" name="Stand. Genomic Sci.">
        <title>Complete genome sequence of Kribbella flavida type strain (IFO 14399).</title>
        <authorList>
            <person name="Pukall R."/>
            <person name="Lapidus A."/>
            <person name="Glavina Del Rio T."/>
            <person name="Copeland A."/>
            <person name="Tice H."/>
            <person name="Cheng J.-F."/>
            <person name="Lucas S."/>
            <person name="Chen F."/>
            <person name="Nolan M."/>
            <person name="LaButti K."/>
            <person name="Pati A."/>
            <person name="Ivanova N."/>
            <person name="Mavrommatis K."/>
            <person name="Mikhailova N."/>
            <person name="Pitluck S."/>
            <person name="Bruce D."/>
            <person name="Goodwin L."/>
            <person name="Land M."/>
            <person name="Hauser L."/>
            <person name="Chang Y.-J."/>
            <person name="Jeffries C.D."/>
            <person name="Chen A."/>
            <person name="Palaniappan K."/>
            <person name="Chain P."/>
            <person name="Rohde M."/>
            <person name="Goeker M."/>
            <person name="Bristow J."/>
            <person name="Eisen J.A."/>
            <person name="Markowitz V."/>
            <person name="Hugenholtz P."/>
            <person name="Kyrpides N.C."/>
            <person name="Klenk H.-P."/>
            <person name="Brettin T."/>
        </authorList>
    </citation>
    <scope>NUCLEOTIDE SEQUENCE [LARGE SCALE GENOMIC DNA]</scope>
    <source>
        <strain evidence="3">DSM 17836 / JCM 10339 / NBRC 14399</strain>
    </source>
</reference>
<feature type="transmembrane region" description="Helical" evidence="1">
    <location>
        <begin position="38"/>
        <end position="59"/>
    </location>
</feature>
<dbReference type="InterPro" id="IPR029058">
    <property type="entry name" value="AB_hydrolase_fold"/>
</dbReference>
<dbReference type="ESTHER" id="krifd-d2q2n1">
    <property type="family name" value="Fungal-Bact_LIP"/>
</dbReference>
<evidence type="ECO:0000313" key="2">
    <source>
        <dbReference type="EMBL" id="ADB30212.1"/>
    </source>
</evidence>
<keyword evidence="3" id="KW-1185">Reference proteome</keyword>
<dbReference type="InterPro" id="IPR005325">
    <property type="entry name" value="DUF308_memb"/>
</dbReference>
<dbReference type="AlphaFoldDB" id="D2Q2N1"/>
<feature type="transmembrane region" description="Helical" evidence="1">
    <location>
        <begin position="119"/>
        <end position="137"/>
    </location>
</feature>
<feature type="transmembrane region" description="Helical" evidence="1">
    <location>
        <begin position="216"/>
        <end position="234"/>
    </location>
</feature>
<feature type="transmembrane region" description="Helical" evidence="1">
    <location>
        <begin position="65"/>
        <end position="82"/>
    </location>
</feature>
<feature type="transmembrane region" description="Helical" evidence="1">
    <location>
        <begin position="173"/>
        <end position="195"/>
    </location>
</feature>
<dbReference type="STRING" id="479435.Kfla_1108"/>
<keyword evidence="1" id="KW-0472">Membrane</keyword>
<dbReference type="EMBL" id="CP001736">
    <property type="protein sequence ID" value="ADB30212.1"/>
    <property type="molecule type" value="Genomic_DNA"/>
</dbReference>
<dbReference type="PANTHER" id="PTHR34853:SF1">
    <property type="entry name" value="LIPASE 5"/>
    <property type="match status" value="1"/>
</dbReference>
<dbReference type="HOGENOM" id="CLU_459927_0_0_11"/>
<keyword evidence="1" id="KW-0812">Transmembrane</keyword>
<dbReference type="KEGG" id="kfl:Kfla_1108"/>
<dbReference type="GO" id="GO:0004806">
    <property type="term" value="F:triacylglycerol lipase activity"/>
    <property type="evidence" value="ECO:0007669"/>
    <property type="project" value="InterPro"/>
</dbReference>
<keyword evidence="1" id="KW-1133">Transmembrane helix</keyword>
<dbReference type="Proteomes" id="UP000007967">
    <property type="component" value="Chromosome"/>
</dbReference>
<accession>D2Q2N1</accession>
<name>D2Q2N1_KRIFD</name>